<evidence type="ECO:0000313" key="2">
    <source>
        <dbReference type="EMBL" id="MBW4659452.1"/>
    </source>
</evidence>
<reference evidence="2" key="1">
    <citation type="submission" date="2021-05" db="EMBL/GenBank/DDBJ databases">
        <authorList>
            <person name="Pietrasiak N."/>
            <person name="Ward R."/>
            <person name="Stajich J.E."/>
            <person name="Kurbessoian T."/>
        </authorList>
    </citation>
    <scope>NUCLEOTIDE SEQUENCE</scope>
    <source>
        <strain evidence="2">UHER 2000/2452</strain>
    </source>
</reference>
<protein>
    <submittedName>
        <fullName evidence="2">Uncharacterized protein</fullName>
    </submittedName>
</protein>
<dbReference type="EMBL" id="JAHHHD010000012">
    <property type="protein sequence ID" value="MBW4659452.1"/>
    <property type="molecule type" value="Genomic_DNA"/>
</dbReference>
<gene>
    <name evidence="2" type="ORF">KME15_12315</name>
</gene>
<evidence type="ECO:0000313" key="3">
    <source>
        <dbReference type="Proteomes" id="UP000757435"/>
    </source>
</evidence>
<organism evidence="2 3">
    <name type="scientific">Drouetiella hepatica Uher 2000/2452</name>
    <dbReference type="NCBI Taxonomy" id="904376"/>
    <lineage>
        <taxon>Bacteria</taxon>
        <taxon>Bacillati</taxon>
        <taxon>Cyanobacteriota</taxon>
        <taxon>Cyanophyceae</taxon>
        <taxon>Oculatellales</taxon>
        <taxon>Oculatellaceae</taxon>
        <taxon>Drouetiella</taxon>
    </lineage>
</organism>
<name>A0A951UML3_9CYAN</name>
<dbReference type="Proteomes" id="UP000757435">
    <property type="component" value="Unassembled WGS sequence"/>
</dbReference>
<evidence type="ECO:0000256" key="1">
    <source>
        <dbReference type="SAM" id="Coils"/>
    </source>
</evidence>
<accession>A0A951UML3</accession>
<dbReference type="AlphaFoldDB" id="A0A951UML3"/>
<comment type="caution">
    <text evidence="2">The sequence shown here is derived from an EMBL/GenBank/DDBJ whole genome shotgun (WGS) entry which is preliminary data.</text>
</comment>
<feature type="coiled-coil region" evidence="1">
    <location>
        <begin position="14"/>
        <end position="48"/>
    </location>
</feature>
<keyword evidence="1" id="KW-0175">Coiled coil</keyword>
<sequence length="63" mass="6960">MDLEELESLTRDTVEQALNQLHAASLLAAQLERQIAETGRSVQALSQTLETFLTEQRQSGDSS</sequence>
<reference evidence="2" key="2">
    <citation type="journal article" date="2022" name="Microbiol. Resour. Announc.">
        <title>Metagenome Sequencing to Explore Phylogenomics of Terrestrial Cyanobacteria.</title>
        <authorList>
            <person name="Ward R.D."/>
            <person name="Stajich J.E."/>
            <person name="Johansen J.R."/>
            <person name="Huntemann M."/>
            <person name="Clum A."/>
            <person name="Foster B."/>
            <person name="Foster B."/>
            <person name="Roux S."/>
            <person name="Palaniappan K."/>
            <person name="Varghese N."/>
            <person name="Mukherjee S."/>
            <person name="Reddy T.B.K."/>
            <person name="Daum C."/>
            <person name="Copeland A."/>
            <person name="Chen I.A."/>
            <person name="Ivanova N.N."/>
            <person name="Kyrpides N.C."/>
            <person name="Shapiro N."/>
            <person name="Eloe-Fadrosh E.A."/>
            <person name="Pietrasiak N."/>
        </authorList>
    </citation>
    <scope>NUCLEOTIDE SEQUENCE</scope>
    <source>
        <strain evidence="2">UHER 2000/2452</strain>
    </source>
</reference>
<proteinExistence type="predicted"/>